<name>A0ABY2F596_9ACTN</name>
<dbReference type="Proteomes" id="UP000295060">
    <property type="component" value="Unassembled WGS sequence"/>
</dbReference>
<dbReference type="InterPro" id="IPR006311">
    <property type="entry name" value="TAT_signal"/>
</dbReference>
<feature type="signal peptide" evidence="1">
    <location>
        <begin position="1"/>
        <end position="31"/>
    </location>
</feature>
<dbReference type="Gene3D" id="3.20.20.80">
    <property type="entry name" value="Glycosidases"/>
    <property type="match status" value="1"/>
</dbReference>
<gene>
    <name evidence="2" type="ORF">EV137_7729</name>
</gene>
<comment type="caution">
    <text evidence="2">The sequence shown here is derived from an EMBL/GenBank/DDBJ whole genome shotgun (WGS) entry which is preliminary data.</text>
</comment>
<keyword evidence="1" id="KW-0732">Signal</keyword>
<protein>
    <recommendedName>
        <fullName evidence="4">Glycoside hydrolase family 42 N-terminal domain-containing protein</fullName>
    </recommendedName>
</protein>
<sequence>MQSPHQTLGMSRRALLLGAGATALTAGAVSAASATTASASTASASTTSASAGSASAGSASGAAAGGSIGSAAVAVPSPDTLPLTGGADFPIGLFWPPHPYASTAERFGEIKNAGFDFVISGNYAGDGNIFQYQLGLARDAGLKMLISDDIQIRNMSRWFSISDTPSDFLSVTPAEASALYIRARDAYGPFSSLAGFNFYDEPGAGWFATLAKALSISRELAPQLLPYINLFPSDDASYYRSFVDVVKPSLISFDRYPLLSEGREDANYFHNWAIVRDAALHGDIPSWVFIQTLAYNNHREPTAAELLWQVNISLAYGAKGIQYFTYWTPEAARGEGFGPALITVDGERTSRYYAAKQINTTWLHQVGRELKPLVSETVEHANETPLPNGTVGFTPTNLVSGITGDAVVVGTFRSRDAASSDRWLLVANRSHSARARAVVSVNEQTVGSIGTFQPARQKYTPQRVAPVPISLAPGAATLLKLTTK</sequence>
<keyword evidence="3" id="KW-1185">Reference proteome</keyword>
<evidence type="ECO:0000313" key="2">
    <source>
        <dbReference type="EMBL" id="TDW81719.1"/>
    </source>
</evidence>
<reference evidence="2 3" key="1">
    <citation type="submission" date="2019-03" db="EMBL/GenBank/DDBJ databases">
        <title>Genomic Encyclopedia of Type Strains, Phase III (KMG-III): the genomes of soil and plant-associated and newly described type strains.</title>
        <authorList>
            <person name="Whitman W."/>
        </authorList>
    </citation>
    <scope>NUCLEOTIDE SEQUENCE [LARGE SCALE GENOMIC DNA]</scope>
    <source>
        <strain evidence="2 3">VKMAc-2574</strain>
    </source>
</reference>
<organism evidence="2 3">
    <name type="scientific">Kribbella pratensis</name>
    <dbReference type="NCBI Taxonomy" id="2512112"/>
    <lineage>
        <taxon>Bacteria</taxon>
        <taxon>Bacillati</taxon>
        <taxon>Actinomycetota</taxon>
        <taxon>Actinomycetes</taxon>
        <taxon>Propionibacteriales</taxon>
        <taxon>Kribbellaceae</taxon>
        <taxon>Kribbella</taxon>
    </lineage>
</organism>
<evidence type="ECO:0008006" key="4">
    <source>
        <dbReference type="Google" id="ProtNLM"/>
    </source>
</evidence>
<dbReference type="EMBL" id="SODU01000005">
    <property type="protein sequence ID" value="TDW81719.1"/>
    <property type="molecule type" value="Genomic_DNA"/>
</dbReference>
<dbReference type="RefSeq" id="WP_238175842.1">
    <property type="nucleotide sequence ID" value="NZ_SODU01000005.1"/>
</dbReference>
<dbReference type="InterPro" id="IPR017853">
    <property type="entry name" value="GH"/>
</dbReference>
<dbReference type="PROSITE" id="PS51318">
    <property type="entry name" value="TAT"/>
    <property type="match status" value="1"/>
</dbReference>
<evidence type="ECO:0000256" key="1">
    <source>
        <dbReference type="SAM" id="SignalP"/>
    </source>
</evidence>
<dbReference type="SUPFAM" id="SSF51445">
    <property type="entry name" value="(Trans)glycosidases"/>
    <property type="match status" value="1"/>
</dbReference>
<feature type="chain" id="PRO_5047507866" description="Glycoside hydrolase family 42 N-terminal domain-containing protein" evidence="1">
    <location>
        <begin position="32"/>
        <end position="484"/>
    </location>
</feature>
<accession>A0ABY2F596</accession>
<proteinExistence type="predicted"/>
<evidence type="ECO:0000313" key="3">
    <source>
        <dbReference type="Proteomes" id="UP000295060"/>
    </source>
</evidence>